<proteinExistence type="predicted"/>
<dbReference type="AlphaFoldDB" id="A0A2S0VN89"/>
<dbReference type="EMBL" id="CP026604">
    <property type="protein sequence ID" value="AWB65666.1"/>
    <property type="molecule type" value="Genomic_DNA"/>
</dbReference>
<keyword evidence="2" id="KW-1185">Reference proteome</keyword>
<accession>A0A2S0VN89</accession>
<sequence length="63" mass="7181">MPISQVSLQVDQQMFKQAVNKQDKSVVFEVEVKAGTSEIKGLMLDKNQQVLAGTYYEYVTKIR</sequence>
<evidence type="ECO:0000313" key="1">
    <source>
        <dbReference type="EMBL" id="AWB65666.1"/>
    </source>
</evidence>
<organism evidence="1 2">
    <name type="scientific">Saccharobesus litoralis</name>
    <dbReference type="NCBI Taxonomy" id="2172099"/>
    <lineage>
        <taxon>Bacteria</taxon>
        <taxon>Pseudomonadati</taxon>
        <taxon>Pseudomonadota</taxon>
        <taxon>Gammaproteobacteria</taxon>
        <taxon>Alteromonadales</taxon>
        <taxon>Alteromonadaceae</taxon>
        <taxon>Saccharobesus</taxon>
    </lineage>
</organism>
<gene>
    <name evidence="1" type="ORF">C2869_04090</name>
</gene>
<dbReference type="RefSeq" id="WP_108601741.1">
    <property type="nucleotide sequence ID" value="NZ_CP026604.1"/>
</dbReference>
<evidence type="ECO:0000313" key="2">
    <source>
        <dbReference type="Proteomes" id="UP000244441"/>
    </source>
</evidence>
<name>A0A2S0VN89_9ALTE</name>
<dbReference type="KEGG" id="cate:C2869_04090"/>
<dbReference type="Proteomes" id="UP000244441">
    <property type="component" value="Chromosome"/>
</dbReference>
<reference evidence="1 2" key="1">
    <citation type="submission" date="2018-01" db="EMBL/GenBank/DDBJ databases">
        <title>Genome sequence of a Cantenovulum-like bacteria.</title>
        <authorList>
            <person name="Tan W.R."/>
            <person name="Lau N.-S."/>
            <person name="Go F."/>
            <person name="Amirul A.-A.A."/>
        </authorList>
    </citation>
    <scope>NUCLEOTIDE SEQUENCE [LARGE SCALE GENOMIC DNA]</scope>
    <source>
        <strain evidence="1 2">CCB-QB4</strain>
    </source>
</reference>
<protein>
    <submittedName>
        <fullName evidence="1">Uncharacterized protein</fullName>
    </submittedName>
</protein>